<sequence length="109" mass="11135">MQLDSWSGTSNTINIDPKGTLALNLAGKSPFGSVLVGQGLVNKMGNGETTFSSSSPDFLGTMNVEAGQLFVADNAQLGGKTAQLNVKKAAPLGAAVKWAARRSLKAAGI</sequence>
<accession>A0A1N6MX08</accession>
<name>A0A1N6MX08_9GAMM</name>
<reference evidence="2" key="1">
    <citation type="submission" date="2016-12" db="EMBL/GenBank/DDBJ databases">
        <authorList>
            <person name="Gaudriault S."/>
        </authorList>
    </citation>
    <scope>NUCLEOTIDE SEQUENCE [LARGE SCALE GENOMIC DNA]</scope>
    <source>
        <strain evidence="2">HGB1681 (deposited as PTA-6826 in the American Type Culture Collection)</strain>
    </source>
</reference>
<organism evidence="1 2">
    <name type="scientific">Xenorhabdus innexi</name>
    <dbReference type="NCBI Taxonomy" id="290109"/>
    <lineage>
        <taxon>Bacteria</taxon>
        <taxon>Pseudomonadati</taxon>
        <taxon>Pseudomonadota</taxon>
        <taxon>Gammaproteobacteria</taxon>
        <taxon>Enterobacterales</taxon>
        <taxon>Morganellaceae</taxon>
        <taxon>Xenorhabdus</taxon>
    </lineage>
</organism>
<evidence type="ECO:0000313" key="1">
    <source>
        <dbReference type="EMBL" id="SIP73413.1"/>
    </source>
</evidence>
<dbReference type="Proteomes" id="UP000196435">
    <property type="component" value="Unassembled WGS sequence"/>
</dbReference>
<gene>
    <name evidence="1" type="ORF">XIS1_2060001</name>
</gene>
<dbReference type="EMBL" id="FTLG01000120">
    <property type="protein sequence ID" value="SIP73413.1"/>
    <property type="molecule type" value="Genomic_DNA"/>
</dbReference>
<proteinExistence type="predicted"/>
<protein>
    <submittedName>
        <fullName evidence="1">Uncharacterized protein</fullName>
    </submittedName>
</protein>
<dbReference type="AlphaFoldDB" id="A0A1N6MX08"/>
<evidence type="ECO:0000313" key="2">
    <source>
        <dbReference type="Proteomes" id="UP000196435"/>
    </source>
</evidence>